<dbReference type="RefSeq" id="WP_188976654.1">
    <property type="nucleotide sequence ID" value="NZ_BMPG01000001.1"/>
</dbReference>
<dbReference type="InterPro" id="IPR002125">
    <property type="entry name" value="CMP_dCMP_dom"/>
</dbReference>
<dbReference type="EMBL" id="BMPG01000001">
    <property type="protein sequence ID" value="GGL54724.1"/>
    <property type="molecule type" value="Genomic_DNA"/>
</dbReference>
<keyword evidence="4" id="KW-1185">Reference proteome</keyword>
<dbReference type="GO" id="GO:0055086">
    <property type="term" value="P:nucleobase-containing small molecule metabolic process"/>
    <property type="evidence" value="ECO:0007669"/>
    <property type="project" value="UniProtKB-ARBA"/>
</dbReference>
<dbReference type="CDD" id="cd01283">
    <property type="entry name" value="cytidine_deaminase"/>
    <property type="match status" value="1"/>
</dbReference>
<name>A0A830FH43_9EURY</name>
<evidence type="ECO:0000256" key="1">
    <source>
        <dbReference type="ARBA" id="ARBA00006576"/>
    </source>
</evidence>
<comment type="caution">
    <text evidence="3">The sequence shown here is derived from an EMBL/GenBank/DDBJ whole genome shotgun (WGS) entry which is preliminary data.</text>
</comment>
<protein>
    <submittedName>
        <fullName evidence="3">Cytidine deaminase</fullName>
    </submittedName>
</protein>
<dbReference type="InterPro" id="IPR050202">
    <property type="entry name" value="Cyt/Deoxycyt_deaminase"/>
</dbReference>
<accession>A0A830FH43</accession>
<dbReference type="GO" id="GO:0008270">
    <property type="term" value="F:zinc ion binding"/>
    <property type="evidence" value="ECO:0007669"/>
    <property type="project" value="TreeGrafter"/>
</dbReference>
<dbReference type="AlphaFoldDB" id="A0A830FH43"/>
<dbReference type="Gene3D" id="3.40.140.10">
    <property type="entry name" value="Cytidine Deaminase, domain 2"/>
    <property type="match status" value="1"/>
</dbReference>
<reference evidence="3" key="1">
    <citation type="journal article" date="2014" name="Int. J. Syst. Evol. Microbiol.">
        <title>Complete genome sequence of Corynebacterium casei LMG S-19264T (=DSM 44701T), isolated from a smear-ripened cheese.</title>
        <authorList>
            <consortium name="US DOE Joint Genome Institute (JGI-PGF)"/>
            <person name="Walter F."/>
            <person name="Albersmeier A."/>
            <person name="Kalinowski J."/>
            <person name="Ruckert C."/>
        </authorList>
    </citation>
    <scope>NUCLEOTIDE SEQUENCE</scope>
    <source>
        <strain evidence="3">JCM 19596</strain>
    </source>
</reference>
<dbReference type="GO" id="GO:0072527">
    <property type="term" value="P:pyrimidine-containing compound metabolic process"/>
    <property type="evidence" value="ECO:0007669"/>
    <property type="project" value="UniProtKB-ARBA"/>
</dbReference>
<dbReference type="Proteomes" id="UP000607197">
    <property type="component" value="Unassembled WGS sequence"/>
</dbReference>
<proteinExistence type="inferred from homology"/>
<reference evidence="3" key="2">
    <citation type="submission" date="2020-09" db="EMBL/GenBank/DDBJ databases">
        <authorList>
            <person name="Sun Q."/>
            <person name="Ohkuma M."/>
        </authorList>
    </citation>
    <scope>NUCLEOTIDE SEQUENCE</scope>
    <source>
        <strain evidence="3">JCM 19596</strain>
    </source>
</reference>
<gene>
    <name evidence="3" type="ORF">GCM10009039_11050</name>
</gene>
<dbReference type="OrthoDB" id="39143at2157"/>
<comment type="similarity">
    <text evidence="1">Belongs to the cytidine and deoxycytidylate deaminase family.</text>
</comment>
<organism evidence="3 4">
    <name type="scientific">Halocalculus aciditolerans</name>
    <dbReference type="NCBI Taxonomy" id="1383812"/>
    <lineage>
        <taxon>Archaea</taxon>
        <taxon>Methanobacteriati</taxon>
        <taxon>Methanobacteriota</taxon>
        <taxon>Stenosarchaea group</taxon>
        <taxon>Halobacteria</taxon>
        <taxon>Halobacteriales</taxon>
        <taxon>Halobacteriaceae</taxon>
        <taxon>Halocalculus</taxon>
    </lineage>
</organism>
<dbReference type="GO" id="GO:0004126">
    <property type="term" value="F:cytidine deaminase activity"/>
    <property type="evidence" value="ECO:0007669"/>
    <property type="project" value="UniProtKB-ARBA"/>
</dbReference>
<feature type="domain" description="CMP/dCMP-type deaminase" evidence="2">
    <location>
        <begin position="14"/>
        <end position="147"/>
    </location>
</feature>
<evidence type="ECO:0000313" key="3">
    <source>
        <dbReference type="EMBL" id="GGL54724.1"/>
    </source>
</evidence>
<evidence type="ECO:0000313" key="4">
    <source>
        <dbReference type="Proteomes" id="UP000607197"/>
    </source>
</evidence>
<evidence type="ECO:0000259" key="2">
    <source>
        <dbReference type="PROSITE" id="PS51747"/>
    </source>
</evidence>
<sequence length="147" mass="15534">MTAPLTAPTFPLDDADERLVERAADATRRAFDPDGFGGSHAVGAALRTTDGDVYTGVNVPSNVRRTSLCAEPIALGSALGDGARAFDAIVAVRHEDTTESGDPEVVPPCGACRELTADYGRDIETIVPRDGDLVKVRAVDLLPTRTW</sequence>
<dbReference type="InterPro" id="IPR016193">
    <property type="entry name" value="Cytidine_deaminase-like"/>
</dbReference>
<dbReference type="SUPFAM" id="SSF53927">
    <property type="entry name" value="Cytidine deaminase-like"/>
    <property type="match status" value="1"/>
</dbReference>
<dbReference type="PROSITE" id="PS51747">
    <property type="entry name" value="CYT_DCMP_DEAMINASES_2"/>
    <property type="match status" value="1"/>
</dbReference>
<dbReference type="Pfam" id="PF00383">
    <property type="entry name" value="dCMP_cyt_deam_1"/>
    <property type="match status" value="1"/>
</dbReference>
<dbReference type="PANTHER" id="PTHR11644:SF2">
    <property type="entry name" value="CYTIDINE DEAMINASE"/>
    <property type="match status" value="1"/>
</dbReference>
<dbReference type="PANTHER" id="PTHR11644">
    <property type="entry name" value="CYTIDINE DEAMINASE"/>
    <property type="match status" value="1"/>
</dbReference>
<dbReference type="GO" id="GO:0005829">
    <property type="term" value="C:cytosol"/>
    <property type="evidence" value="ECO:0007669"/>
    <property type="project" value="TreeGrafter"/>
</dbReference>